<organism evidence="2 3">
    <name type="scientific">Phycomyces blakesleeanus (strain ATCC 8743b / DSM 1359 / FGSC 10004 / NBRC 33097 / NRRL 1555)</name>
    <dbReference type="NCBI Taxonomy" id="763407"/>
    <lineage>
        <taxon>Eukaryota</taxon>
        <taxon>Fungi</taxon>
        <taxon>Fungi incertae sedis</taxon>
        <taxon>Mucoromycota</taxon>
        <taxon>Mucoromycotina</taxon>
        <taxon>Mucoromycetes</taxon>
        <taxon>Mucorales</taxon>
        <taxon>Phycomycetaceae</taxon>
        <taxon>Phycomyces</taxon>
    </lineage>
</organism>
<dbReference type="GeneID" id="28992174"/>
<evidence type="ECO:0000313" key="2">
    <source>
        <dbReference type="EMBL" id="OAD74232.1"/>
    </source>
</evidence>
<dbReference type="OrthoDB" id="415068at2759"/>
<dbReference type="Proteomes" id="UP000077315">
    <property type="component" value="Unassembled WGS sequence"/>
</dbReference>
<dbReference type="VEuPathDB" id="FungiDB:PHYBLDRAFT_144683"/>
<evidence type="ECO:0008006" key="4">
    <source>
        <dbReference type="Google" id="ProtNLM"/>
    </source>
</evidence>
<evidence type="ECO:0000256" key="1">
    <source>
        <dbReference type="SAM" id="MobiDB-lite"/>
    </source>
</evidence>
<dbReference type="InterPro" id="IPR036691">
    <property type="entry name" value="Endo/exonu/phosph_ase_sf"/>
</dbReference>
<dbReference type="InParanoid" id="A0A162U855"/>
<feature type="region of interest" description="Disordered" evidence="1">
    <location>
        <begin position="1"/>
        <end position="26"/>
    </location>
</feature>
<accession>A0A162U855</accession>
<dbReference type="AlphaFoldDB" id="A0A162U855"/>
<gene>
    <name evidence="2" type="ORF">PHYBLDRAFT_144683</name>
</gene>
<dbReference type="STRING" id="763407.A0A162U855"/>
<sequence>MTAATIAPDAPTATPSLTTATTTTTTTTTKAAIPLQAKQKVQVRRVQGQRLLQKPTGPSEGTVALLINGEFREELIALLGKAKVSPPDNFDPTAANVIADPKLKEEAIEVRAVVKILQIAVSDYVEGRKTDSTIAPTFLPESAPAIQCPWTQIHNFAIPTTLPKPMDGISLLIKPDFPHHVHPLPIINPHVLSCRMYPYTIHCVYLPPRLISSECQEQLVLLPADNFTIFCGEFNARPHHTTGDTRGRLRSEIMANWVSKEQFHDMQMKIHDELALDSDHHLCELSFQPVFIPQLPTENSVRRLWKLQRLEIEEVYKKYQRRFEVGSGTLQREIQQTLEDTSISCPVVLEAYSERLNETIYKALDDSVGRASPRPKVWKNFWNAELQHLADRRQELYRWRRRYVAANQDLRTAVRAARRQIWYDFCDKIQKAPSEMVSALKRMKIRQRSPISLTSPEGPLTAANNMIDHLENVFGGSTEIRTEPAVTPMEREVPWDVDQVKEAIRRLPRRKASDIDHIRAEMLKPLVSTLGPLLHMLFKLCWRWSWTPVA</sequence>
<protein>
    <recommendedName>
        <fullName evidence="4">Endonuclease/exonuclease/phosphatase domain-containing protein</fullName>
    </recommendedName>
</protein>
<evidence type="ECO:0000313" key="3">
    <source>
        <dbReference type="Proteomes" id="UP000077315"/>
    </source>
</evidence>
<name>A0A162U855_PHYB8</name>
<reference evidence="3" key="1">
    <citation type="submission" date="2015-06" db="EMBL/GenBank/DDBJ databases">
        <title>Expansion of signal transduction pathways in fungi by whole-genome duplication.</title>
        <authorList>
            <consortium name="DOE Joint Genome Institute"/>
            <person name="Corrochano L.M."/>
            <person name="Kuo A."/>
            <person name="Marcet-Houben M."/>
            <person name="Polaino S."/>
            <person name="Salamov A."/>
            <person name="Villalobos J.M."/>
            <person name="Alvarez M.I."/>
            <person name="Avalos J."/>
            <person name="Benito E.P."/>
            <person name="Benoit I."/>
            <person name="Burger G."/>
            <person name="Camino L.P."/>
            <person name="Canovas D."/>
            <person name="Cerda-Olmedo E."/>
            <person name="Cheng J.-F."/>
            <person name="Dominguez A."/>
            <person name="Elias M."/>
            <person name="Eslava A.P."/>
            <person name="Glaser F."/>
            <person name="Grimwood J."/>
            <person name="Gutierrez G."/>
            <person name="Heitman J."/>
            <person name="Henrissat B."/>
            <person name="Iturriaga E.A."/>
            <person name="Lang B.F."/>
            <person name="Lavin J.L."/>
            <person name="Lee S."/>
            <person name="Li W."/>
            <person name="Lindquist E."/>
            <person name="Lopez-Garcia S."/>
            <person name="Luque E.M."/>
            <person name="Marcos A.T."/>
            <person name="Martin J."/>
            <person name="McCluskey K."/>
            <person name="Medina H.R."/>
            <person name="Miralles-Duran A."/>
            <person name="Miyazaki A."/>
            <person name="Munoz-Torres E."/>
            <person name="Oguiza J.A."/>
            <person name="Ohm R."/>
            <person name="Olmedo M."/>
            <person name="Orejas M."/>
            <person name="Ortiz-Castellanos L."/>
            <person name="Pisabarro A.G."/>
            <person name="Rodriguez-Romero J."/>
            <person name="Ruiz-Herrera J."/>
            <person name="Ruiz-Vazquez R."/>
            <person name="Sanz C."/>
            <person name="Schackwitz W."/>
            <person name="Schmutz J."/>
            <person name="Shahriari M."/>
            <person name="Shelest E."/>
            <person name="Silva-Franco F."/>
            <person name="Soanes D."/>
            <person name="Syed K."/>
            <person name="Tagua V.G."/>
            <person name="Talbot N.J."/>
            <person name="Thon M."/>
            <person name="De vries R.P."/>
            <person name="Wiebenga A."/>
            <person name="Yadav J.S."/>
            <person name="Braun E.L."/>
            <person name="Baker S."/>
            <person name="Garre V."/>
            <person name="Horwitz B."/>
            <person name="Torres-Martinez S."/>
            <person name="Idnurm A."/>
            <person name="Herrera-Estrella A."/>
            <person name="Gabaldon T."/>
            <person name="Grigoriev I.V."/>
        </authorList>
    </citation>
    <scope>NUCLEOTIDE SEQUENCE [LARGE SCALE GENOMIC DNA]</scope>
    <source>
        <strain evidence="3">NRRL 1555(-)</strain>
    </source>
</reference>
<keyword evidence="3" id="KW-1185">Reference proteome</keyword>
<dbReference type="EMBL" id="KV440979">
    <property type="protein sequence ID" value="OAD74232.1"/>
    <property type="molecule type" value="Genomic_DNA"/>
</dbReference>
<proteinExistence type="predicted"/>
<dbReference type="SUPFAM" id="SSF56219">
    <property type="entry name" value="DNase I-like"/>
    <property type="match status" value="1"/>
</dbReference>
<dbReference type="RefSeq" id="XP_018292272.1">
    <property type="nucleotide sequence ID" value="XM_018431268.1"/>
</dbReference>